<dbReference type="AlphaFoldDB" id="A0AA38I2P6"/>
<comment type="caution">
    <text evidence="1">The sequence shown here is derived from an EMBL/GenBank/DDBJ whole genome shotgun (WGS) entry which is preliminary data.</text>
</comment>
<gene>
    <name evidence="1" type="ORF">Zmor_020114</name>
</gene>
<proteinExistence type="predicted"/>
<dbReference type="EMBL" id="JALNTZ010000006">
    <property type="protein sequence ID" value="KAJ3648301.1"/>
    <property type="molecule type" value="Genomic_DNA"/>
</dbReference>
<evidence type="ECO:0000313" key="2">
    <source>
        <dbReference type="Proteomes" id="UP001168821"/>
    </source>
</evidence>
<dbReference type="Proteomes" id="UP001168821">
    <property type="component" value="Unassembled WGS sequence"/>
</dbReference>
<name>A0AA38I2P6_9CUCU</name>
<sequence length="160" mass="18954">MMDIVRQFAPNTWVLYQGNQSDVSMYTEEYRQVMFEVRSATPNHESLTARRIIRVQDLHSFGQFLIREQLLINSEDDQLYRVRRYFQVSRSFLDEVIKYNADPRRIGMGQKLTFSNRIDYFSSDKLIVVVKVLTTEPNKADLSPSTSCDYYIEYIIEVQN</sequence>
<organism evidence="1 2">
    <name type="scientific">Zophobas morio</name>
    <dbReference type="NCBI Taxonomy" id="2755281"/>
    <lineage>
        <taxon>Eukaryota</taxon>
        <taxon>Metazoa</taxon>
        <taxon>Ecdysozoa</taxon>
        <taxon>Arthropoda</taxon>
        <taxon>Hexapoda</taxon>
        <taxon>Insecta</taxon>
        <taxon>Pterygota</taxon>
        <taxon>Neoptera</taxon>
        <taxon>Endopterygota</taxon>
        <taxon>Coleoptera</taxon>
        <taxon>Polyphaga</taxon>
        <taxon>Cucujiformia</taxon>
        <taxon>Tenebrionidae</taxon>
        <taxon>Zophobas</taxon>
    </lineage>
</organism>
<accession>A0AA38I2P6</accession>
<keyword evidence="2" id="KW-1185">Reference proteome</keyword>
<protein>
    <submittedName>
        <fullName evidence="1">Uncharacterized protein</fullName>
    </submittedName>
</protein>
<evidence type="ECO:0000313" key="1">
    <source>
        <dbReference type="EMBL" id="KAJ3648301.1"/>
    </source>
</evidence>
<reference evidence="1" key="1">
    <citation type="journal article" date="2023" name="G3 (Bethesda)">
        <title>Whole genome assemblies of Zophobas morio and Tenebrio molitor.</title>
        <authorList>
            <person name="Kaur S."/>
            <person name="Stinson S.A."/>
            <person name="diCenzo G.C."/>
        </authorList>
    </citation>
    <scope>NUCLEOTIDE SEQUENCE</scope>
    <source>
        <strain evidence="1">QUZm001</strain>
    </source>
</reference>